<evidence type="ECO:0000259" key="6">
    <source>
        <dbReference type="PROSITE" id="PS50832"/>
    </source>
</evidence>
<dbReference type="InterPro" id="IPR004368">
    <property type="entry name" value="TIF_IF1"/>
</dbReference>
<evidence type="ECO:0000256" key="2">
    <source>
        <dbReference type="ARBA" id="ARBA00022540"/>
    </source>
</evidence>
<reference evidence="7 8" key="1">
    <citation type="journal article" date="2016" name="Nat. Commun.">
        <title>Thousands of microbial genomes shed light on interconnected biogeochemical processes in an aquifer system.</title>
        <authorList>
            <person name="Anantharaman K."/>
            <person name="Brown C.T."/>
            <person name="Hug L.A."/>
            <person name="Sharon I."/>
            <person name="Castelle C.J."/>
            <person name="Probst A.J."/>
            <person name="Thomas B.C."/>
            <person name="Singh A."/>
            <person name="Wilkins M.J."/>
            <person name="Karaoz U."/>
            <person name="Brodie E.L."/>
            <person name="Williams K.H."/>
            <person name="Hubbard S.S."/>
            <person name="Banfield J.F."/>
        </authorList>
    </citation>
    <scope>NUCLEOTIDE SEQUENCE [LARGE SCALE GENOMIC DNA]</scope>
</reference>
<dbReference type="GO" id="GO:0005829">
    <property type="term" value="C:cytosol"/>
    <property type="evidence" value="ECO:0007669"/>
    <property type="project" value="TreeGrafter"/>
</dbReference>
<evidence type="ECO:0000313" key="8">
    <source>
        <dbReference type="Proteomes" id="UP000176846"/>
    </source>
</evidence>
<evidence type="ECO:0000313" key="7">
    <source>
        <dbReference type="EMBL" id="OGL83167.1"/>
    </source>
</evidence>
<dbReference type="PROSITE" id="PS50832">
    <property type="entry name" value="S1_IF1_TYPE"/>
    <property type="match status" value="1"/>
</dbReference>
<sequence length="56" mass="6638">MLPSTSFRVRLQNGHEILGHLSGRMRMHRIRLLPGDKVKVQMTPYDLTKGRIIYRY</sequence>
<dbReference type="Gene3D" id="2.40.50.140">
    <property type="entry name" value="Nucleic acid-binding proteins"/>
    <property type="match status" value="1"/>
</dbReference>
<dbReference type="Proteomes" id="UP000176846">
    <property type="component" value="Unassembled WGS sequence"/>
</dbReference>
<dbReference type="PANTHER" id="PTHR33370:SF1">
    <property type="entry name" value="TRANSLATION INITIATION FACTOR IF-1, CHLOROPLASTIC"/>
    <property type="match status" value="1"/>
</dbReference>
<dbReference type="EMBL" id="MGEK01000002">
    <property type="protein sequence ID" value="OGL83167.1"/>
    <property type="molecule type" value="Genomic_DNA"/>
</dbReference>
<accession>A0A1F7UZI4</accession>
<dbReference type="PANTHER" id="PTHR33370">
    <property type="entry name" value="TRANSLATION INITIATION FACTOR IF-1, CHLOROPLASTIC"/>
    <property type="match status" value="1"/>
</dbReference>
<gene>
    <name evidence="7" type="ORF">A2936_01490</name>
</gene>
<dbReference type="NCBIfam" id="TIGR00008">
    <property type="entry name" value="infA"/>
    <property type="match status" value="1"/>
</dbReference>
<evidence type="ECO:0000256" key="5">
    <source>
        <dbReference type="PROSITE-ProRule" id="PRU00181"/>
    </source>
</evidence>
<dbReference type="GO" id="GO:0003743">
    <property type="term" value="F:translation initiation factor activity"/>
    <property type="evidence" value="ECO:0007669"/>
    <property type="project" value="UniProtKB-UniRule"/>
</dbReference>
<dbReference type="GO" id="GO:0003723">
    <property type="term" value="F:RNA binding"/>
    <property type="evidence" value="ECO:0007669"/>
    <property type="project" value="InterPro"/>
</dbReference>
<comment type="caution">
    <text evidence="7">The sequence shown here is derived from an EMBL/GenBank/DDBJ whole genome shotgun (WGS) entry which is preliminary data.</text>
</comment>
<comment type="similarity">
    <text evidence="1">Belongs to the IF-1 family.</text>
</comment>
<evidence type="ECO:0000256" key="1">
    <source>
        <dbReference type="ARBA" id="ARBA00010939"/>
    </source>
</evidence>
<dbReference type="SUPFAM" id="SSF50249">
    <property type="entry name" value="Nucleic acid-binding proteins"/>
    <property type="match status" value="1"/>
</dbReference>
<dbReference type="Pfam" id="PF01176">
    <property type="entry name" value="eIF-1a"/>
    <property type="match status" value="1"/>
</dbReference>
<dbReference type="InterPro" id="IPR012340">
    <property type="entry name" value="NA-bd_OB-fold"/>
</dbReference>
<keyword evidence="2 5" id="KW-0396">Initiation factor</keyword>
<name>A0A1F7UZI4_9BACT</name>
<protein>
    <recommendedName>
        <fullName evidence="4">Translation initiation factor IF-1</fullName>
    </recommendedName>
</protein>
<dbReference type="AlphaFoldDB" id="A0A1F7UZI4"/>
<dbReference type="InterPro" id="IPR006196">
    <property type="entry name" value="RNA-binding_domain_S1_IF1"/>
</dbReference>
<dbReference type="GO" id="GO:0043022">
    <property type="term" value="F:ribosome binding"/>
    <property type="evidence" value="ECO:0007669"/>
    <property type="project" value="TreeGrafter"/>
</dbReference>
<evidence type="ECO:0000256" key="3">
    <source>
        <dbReference type="ARBA" id="ARBA00022917"/>
    </source>
</evidence>
<keyword evidence="3 5" id="KW-0648">Protein biosynthesis</keyword>
<organism evidence="7 8">
    <name type="scientific">Candidatus Uhrbacteria bacterium RIFCSPLOWO2_01_FULL_47_25</name>
    <dbReference type="NCBI Taxonomy" id="1802402"/>
    <lineage>
        <taxon>Bacteria</taxon>
        <taxon>Candidatus Uhriibacteriota</taxon>
    </lineage>
</organism>
<feature type="domain" description="S1-like" evidence="6">
    <location>
        <begin position="1"/>
        <end position="56"/>
    </location>
</feature>
<proteinExistence type="inferred from homology"/>
<dbReference type="CDD" id="cd04451">
    <property type="entry name" value="S1_IF1"/>
    <property type="match status" value="1"/>
</dbReference>
<dbReference type="FunFam" id="2.40.50.140:FF:000002">
    <property type="entry name" value="Translation initiation factor IF-1"/>
    <property type="match status" value="1"/>
</dbReference>
<evidence type="ECO:0000256" key="4">
    <source>
        <dbReference type="NCBIfam" id="TIGR00008"/>
    </source>
</evidence>